<keyword evidence="3" id="KW-1185">Reference proteome</keyword>
<protein>
    <submittedName>
        <fullName evidence="2">Uncharacterized protein</fullName>
    </submittedName>
</protein>
<dbReference type="AlphaFoldDB" id="A0AAD9Q1E0"/>
<organism evidence="2 3">
    <name type="scientific">Acropora cervicornis</name>
    <name type="common">Staghorn coral</name>
    <dbReference type="NCBI Taxonomy" id="6130"/>
    <lineage>
        <taxon>Eukaryota</taxon>
        <taxon>Metazoa</taxon>
        <taxon>Cnidaria</taxon>
        <taxon>Anthozoa</taxon>
        <taxon>Hexacorallia</taxon>
        <taxon>Scleractinia</taxon>
        <taxon>Astrocoeniina</taxon>
        <taxon>Acroporidae</taxon>
        <taxon>Acropora</taxon>
    </lineage>
</organism>
<proteinExistence type="predicted"/>
<gene>
    <name evidence="2" type="ORF">P5673_025704</name>
</gene>
<sequence>MKLTKKEIIRLQGVPVLKRGTLTPSFVAGQLHRSLGNYDRVLTESQPTKRSEVWNWIENKVSIFPYFSHFKGSYEGTNYDSDCPPSKIFQNNVSCKPFATFIRETLLARLHTGAIPLAGKVRQATPSFLVLPLTVEPSKPRLCHDARFLKEDNDLGISASNSSENEGQPEAGTSGR</sequence>
<reference evidence="2" key="1">
    <citation type="journal article" date="2023" name="G3 (Bethesda)">
        <title>Whole genome assembly and annotation of the endangered Caribbean coral Acropora cervicornis.</title>
        <authorList>
            <person name="Selwyn J.D."/>
            <person name="Vollmer S.V."/>
        </authorList>
    </citation>
    <scope>NUCLEOTIDE SEQUENCE</scope>
    <source>
        <strain evidence="2">K2</strain>
    </source>
</reference>
<name>A0AAD9Q1E0_ACRCE</name>
<reference evidence="2" key="2">
    <citation type="journal article" date="2023" name="Science">
        <title>Genomic signatures of disease resistance in endangered staghorn corals.</title>
        <authorList>
            <person name="Vollmer S.V."/>
            <person name="Selwyn J.D."/>
            <person name="Despard B.A."/>
            <person name="Roesel C.L."/>
        </authorList>
    </citation>
    <scope>NUCLEOTIDE SEQUENCE</scope>
    <source>
        <strain evidence="2">K2</strain>
    </source>
</reference>
<evidence type="ECO:0000256" key="1">
    <source>
        <dbReference type="SAM" id="MobiDB-lite"/>
    </source>
</evidence>
<accession>A0AAD9Q1E0</accession>
<evidence type="ECO:0000313" key="3">
    <source>
        <dbReference type="Proteomes" id="UP001249851"/>
    </source>
</evidence>
<comment type="caution">
    <text evidence="2">The sequence shown here is derived from an EMBL/GenBank/DDBJ whole genome shotgun (WGS) entry which is preliminary data.</text>
</comment>
<feature type="region of interest" description="Disordered" evidence="1">
    <location>
        <begin position="154"/>
        <end position="176"/>
    </location>
</feature>
<dbReference type="EMBL" id="JARQWQ010000081">
    <property type="protein sequence ID" value="KAK2552990.1"/>
    <property type="molecule type" value="Genomic_DNA"/>
</dbReference>
<evidence type="ECO:0000313" key="2">
    <source>
        <dbReference type="EMBL" id="KAK2552990.1"/>
    </source>
</evidence>
<dbReference type="Proteomes" id="UP001249851">
    <property type="component" value="Unassembled WGS sequence"/>
</dbReference>